<feature type="compositionally biased region" description="Basic and acidic residues" evidence="1">
    <location>
        <begin position="224"/>
        <end position="236"/>
    </location>
</feature>
<gene>
    <name evidence="3" type="primary">LOC104249600</name>
</gene>
<feature type="compositionally biased region" description="Basic residues" evidence="1">
    <location>
        <begin position="266"/>
        <end position="278"/>
    </location>
</feature>
<sequence length="562" mass="64776">MPQEAAPYPLIRQMRLLPVSDDWPTQAFTRSLRKAYLTTLGHFERSPIRYPAEVWLDTQTQHRYRIRAMDNPLGTPSGSVYPSRSLTKELIQSRQRYHPRAVNGINNLRSNLPHNTRGMARGQHPRGTSKGTRFDEAQLLRLVRPRLLQENNGPTQEQQGARDHQPKRTTTMLFNRGRHQVSSKSQARSQLQGRKDIRENKADKPQRIAMTVEGRRHPSKVNKMQRESAHRQEKAGSRNIPEEYPCIQGKGRRDFASVSYTRVGNMRKKSAAKKHIPSIKKAIAQPSKSSNRKGKAEKEVSPSKANVEPSKTATRKRNVDTYKASPSKGNVEISKRDRRKRTKSYQSLSIKKIRSRGACVSKGLASGSIVNVRNAFAKRKDGLDGPQGFLLSVRVEENILAKGLVGEATRSREGTRVREEGISIYGFLFFVNARRWPRSRRRRVKAEFKVQKRGFKFISQNLIESSVDYSSNRNATRGLDPKSTICLRRRHKFHYHWPGNQGNLRVDYSSNRNTTRRLDLEAAMFLRAWHEHHYRQPKTQGNIWVDYRSNHNVARNWSQKLQ</sequence>
<evidence type="ECO:0000313" key="3">
    <source>
        <dbReference type="RefSeq" id="XP_009804353.1"/>
    </source>
</evidence>
<feature type="region of interest" description="Disordered" evidence="1">
    <location>
        <begin position="105"/>
        <end position="246"/>
    </location>
</feature>
<name>A0A1U7YMM3_NICSY</name>
<reference evidence="2" key="1">
    <citation type="journal article" date="2013" name="Genome Biol.">
        <title>Reference genomes and transcriptomes of Nicotiana sylvestris and Nicotiana tomentosiformis.</title>
        <authorList>
            <person name="Sierro N."/>
            <person name="Battey J.N."/>
            <person name="Ouadi S."/>
            <person name="Bovet L."/>
            <person name="Goepfert S."/>
            <person name="Bakaher N."/>
            <person name="Peitsch M.C."/>
            <person name="Ivanov N.V."/>
        </authorList>
    </citation>
    <scope>NUCLEOTIDE SEQUENCE [LARGE SCALE GENOMIC DNA]</scope>
</reference>
<evidence type="ECO:0000256" key="1">
    <source>
        <dbReference type="SAM" id="MobiDB-lite"/>
    </source>
</evidence>
<feature type="region of interest" description="Disordered" evidence="1">
    <location>
        <begin position="266"/>
        <end position="348"/>
    </location>
</feature>
<keyword evidence="2" id="KW-1185">Reference proteome</keyword>
<feature type="compositionally biased region" description="Basic and acidic residues" evidence="1">
    <location>
        <begin position="193"/>
        <end position="206"/>
    </location>
</feature>
<feature type="compositionally biased region" description="Polar residues" evidence="1">
    <location>
        <begin position="105"/>
        <end position="114"/>
    </location>
</feature>
<dbReference type="Proteomes" id="UP000189701">
    <property type="component" value="Unplaced"/>
</dbReference>
<dbReference type="AlphaFoldDB" id="A0A1U7YMM3"/>
<feature type="compositionally biased region" description="Polar residues" evidence="1">
    <location>
        <begin position="149"/>
        <end position="159"/>
    </location>
</feature>
<feature type="compositionally biased region" description="Polar residues" evidence="1">
    <location>
        <begin position="182"/>
        <end position="192"/>
    </location>
</feature>
<dbReference type="RefSeq" id="XP_009804353.1">
    <property type="nucleotide sequence ID" value="XM_009806051.1"/>
</dbReference>
<organism evidence="2 3">
    <name type="scientific">Nicotiana sylvestris</name>
    <name type="common">Wood tobacco</name>
    <name type="synonym">South American tobacco</name>
    <dbReference type="NCBI Taxonomy" id="4096"/>
    <lineage>
        <taxon>Eukaryota</taxon>
        <taxon>Viridiplantae</taxon>
        <taxon>Streptophyta</taxon>
        <taxon>Embryophyta</taxon>
        <taxon>Tracheophyta</taxon>
        <taxon>Spermatophyta</taxon>
        <taxon>Magnoliopsida</taxon>
        <taxon>eudicotyledons</taxon>
        <taxon>Gunneridae</taxon>
        <taxon>Pentapetalae</taxon>
        <taxon>asterids</taxon>
        <taxon>lamiids</taxon>
        <taxon>Solanales</taxon>
        <taxon>Solanaceae</taxon>
        <taxon>Nicotianoideae</taxon>
        <taxon>Nicotianeae</taxon>
        <taxon>Nicotiana</taxon>
    </lineage>
</organism>
<proteinExistence type="predicted"/>
<protein>
    <submittedName>
        <fullName evidence="3">Uncharacterized protein LOC104249600</fullName>
    </submittedName>
</protein>
<accession>A0A1U7YMM3</accession>
<evidence type="ECO:0000313" key="2">
    <source>
        <dbReference type="Proteomes" id="UP000189701"/>
    </source>
</evidence>
<feature type="compositionally biased region" description="Low complexity" evidence="1">
    <location>
        <begin position="139"/>
        <end position="148"/>
    </location>
</feature>
<reference evidence="3" key="2">
    <citation type="submission" date="2025-08" db="UniProtKB">
        <authorList>
            <consortium name="RefSeq"/>
        </authorList>
    </citation>
    <scope>IDENTIFICATION</scope>
    <source>
        <tissue evidence="3">Leaf</tissue>
    </source>
</reference>